<feature type="transmembrane region" description="Helical" evidence="8">
    <location>
        <begin position="140"/>
        <end position="160"/>
    </location>
</feature>
<comment type="subcellular location">
    <subcellularLocation>
        <location evidence="1 8">Cell membrane</location>
        <topology evidence="1 8">Multi-pass membrane protein</topology>
    </subcellularLocation>
</comment>
<evidence type="ECO:0000256" key="3">
    <source>
        <dbReference type="ARBA" id="ARBA00022448"/>
    </source>
</evidence>
<protein>
    <recommendedName>
        <fullName evidence="8">Probable membrane transporter protein</fullName>
    </recommendedName>
</protein>
<dbReference type="Proteomes" id="UP000037891">
    <property type="component" value="Unassembled WGS sequence"/>
</dbReference>
<feature type="transmembrane region" description="Helical" evidence="8">
    <location>
        <begin position="113"/>
        <end position="128"/>
    </location>
</feature>
<accession>A0A0N0GCL4</accession>
<evidence type="ECO:0000256" key="4">
    <source>
        <dbReference type="ARBA" id="ARBA00022475"/>
    </source>
</evidence>
<reference evidence="9 10" key="2">
    <citation type="submission" date="2015-10" db="EMBL/GenBank/DDBJ databases">
        <title>Comparative genomics and high-throughput reverse genetic screens identify a new phytobacterial MAMP and an Arabidopsis receptor required for immune elicitation.</title>
        <authorList>
            <person name="Mott G.A."/>
            <person name="Thakur S."/>
            <person name="Wang P.W."/>
            <person name="Desveaux D."/>
            <person name="Guttman D.S."/>
        </authorList>
    </citation>
    <scope>NUCLEOTIDE SEQUENCE [LARGE SCALE GENOMIC DNA]</scope>
    <source>
        <strain evidence="9 10">0788_9</strain>
    </source>
</reference>
<keyword evidence="5 8" id="KW-0812">Transmembrane</keyword>
<proteinExistence type="inferred from homology"/>
<dbReference type="RefSeq" id="WP_054088045.1">
    <property type="nucleotide sequence ID" value="NZ_LGLN01000086.1"/>
</dbReference>
<dbReference type="AlphaFoldDB" id="A0A0N0GCL4"/>
<organism evidence="9 10">
    <name type="scientific">Pseudomonas syringae pv. cilantro</name>
    <dbReference type="NCBI Taxonomy" id="81035"/>
    <lineage>
        <taxon>Bacteria</taxon>
        <taxon>Pseudomonadati</taxon>
        <taxon>Pseudomonadota</taxon>
        <taxon>Gammaproteobacteria</taxon>
        <taxon>Pseudomonadales</taxon>
        <taxon>Pseudomonadaceae</taxon>
        <taxon>Pseudomonas</taxon>
        <taxon>Pseudomonas syringae</taxon>
    </lineage>
</organism>
<evidence type="ECO:0000256" key="8">
    <source>
        <dbReference type="RuleBase" id="RU363041"/>
    </source>
</evidence>
<evidence type="ECO:0000256" key="5">
    <source>
        <dbReference type="ARBA" id="ARBA00022692"/>
    </source>
</evidence>
<dbReference type="EMBL" id="LGLN01000086">
    <property type="protein sequence ID" value="KPC24783.1"/>
    <property type="molecule type" value="Genomic_DNA"/>
</dbReference>
<evidence type="ECO:0000256" key="7">
    <source>
        <dbReference type="ARBA" id="ARBA00023136"/>
    </source>
</evidence>
<dbReference type="PATRIC" id="fig|81035.3.peg.3288"/>
<evidence type="ECO:0000313" key="10">
    <source>
        <dbReference type="Proteomes" id="UP000037891"/>
    </source>
</evidence>
<keyword evidence="7 8" id="KW-0472">Membrane</keyword>
<feature type="transmembrane region" description="Helical" evidence="8">
    <location>
        <begin position="166"/>
        <end position="186"/>
    </location>
</feature>
<feature type="transmembrane region" description="Helical" evidence="8">
    <location>
        <begin position="198"/>
        <end position="219"/>
    </location>
</feature>
<evidence type="ECO:0000256" key="6">
    <source>
        <dbReference type="ARBA" id="ARBA00022989"/>
    </source>
</evidence>
<comment type="similarity">
    <text evidence="2 8">Belongs to the 4-toluene sulfonate uptake permease (TSUP) (TC 2.A.102) family.</text>
</comment>
<sequence length="259" mass="27220">MDALYFQEVVGVSFYVVLFLIAGATVAGFVDSICGGGGLISVPVLLLAGFTPAQAIAANKLQGTLGGLASTHYYLNKKIIEWAVLKKMTLGSLLGGTLGTLMVYFVGNSFMETALPIMLVAMAFYFAFSPKVSDVGGKAVMPISMLGASVIPCIGLYDGFFGPGAGTFYLMALVSLGGMAMTHAVAYSRVLNLFSNAISLLIFIMLGKMVWVAGFAMSIGEVAGVYLGSHLVRKNGTRLVKPLVVMACVGMAIKSIYSW</sequence>
<feature type="transmembrane region" description="Helical" evidence="8">
    <location>
        <begin position="239"/>
        <end position="257"/>
    </location>
</feature>
<evidence type="ECO:0000256" key="1">
    <source>
        <dbReference type="ARBA" id="ARBA00004651"/>
    </source>
</evidence>
<dbReference type="PANTHER" id="PTHR30269:SF0">
    <property type="entry name" value="MEMBRANE TRANSPORTER PROTEIN YFCA-RELATED"/>
    <property type="match status" value="1"/>
</dbReference>
<keyword evidence="3" id="KW-0813">Transport</keyword>
<feature type="transmembrane region" description="Helical" evidence="8">
    <location>
        <begin position="12"/>
        <end position="30"/>
    </location>
</feature>
<dbReference type="InterPro" id="IPR052017">
    <property type="entry name" value="TSUP"/>
</dbReference>
<dbReference type="PANTHER" id="PTHR30269">
    <property type="entry name" value="TRANSMEMBRANE PROTEIN YFCA"/>
    <property type="match status" value="1"/>
</dbReference>
<name>A0A0N0GCL4_PSESX</name>
<dbReference type="InterPro" id="IPR002781">
    <property type="entry name" value="TM_pro_TauE-like"/>
</dbReference>
<dbReference type="Pfam" id="PF01925">
    <property type="entry name" value="TauE"/>
    <property type="match status" value="1"/>
</dbReference>
<comment type="caution">
    <text evidence="9">The sequence shown here is derived from an EMBL/GenBank/DDBJ whole genome shotgun (WGS) entry which is preliminary data.</text>
</comment>
<evidence type="ECO:0000313" key="9">
    <source>
        <dbReference type="EMBL" id="KPC24783.1"/>
    </source>
</evidence>
<reference evidence="9 10" key="1">
    <citation type="submission" date="2015-07" db="EMBL/GenBank/DDBJ databases">
        <authorList>
            <person name="Noorani M."/>
        </authorList>
    </citation>
    <scope>NUCLEOTIDE SEQUENCE [LARGE SCALE GENOMIC DNA]</scope>
    <source>
        <strain evidence="9 10">0788_9</strain>
    </source>
</reference>
<gene>
    <name evidence="9" type="ORF">ABJ99_3082</name>
</gene>
<evidence type="ECO:0000256" key="2">
    <source>
        <dbReference type="ARBA" id="ARBA00009142"/>
    </source>
</evidence>
<keyword evidence="4 8" id="KW-1003">Cell membrane</keyword>
<keyword evidence="6 8" id="KW-1133">Transmembrane helix</keyword>
<dbReference type="GO" id="GO:0005886">
    <property type="term" value="C:plasma membrane"/>
    <property type="evidence" value="ECO:0007669"/>
    <property type="project" value="UniProtKB-SubCell"/>
</dbReference>